<evidence type="ECO:0000259" key="1">
    <source>
        <dbReference type="PROSITE" id="PS51071"/>
    </source>
</evidence>
<dbReference type="SUPFAM" id="SSF46689">
    <property type="entry name" value="Homeodomain-like"/>
    <property type="match status" value="1"/>
</dbReference>
<dbReference type="Gene3D" id="1.10.10.10">
    <property type="entry name" value="Winged helix-like DNA-binding domain superfamily/Winged helix DNA-binding domain"/>
    <property type="match status" value="1"/>
</dbReference>
<dbReference type="PROSITE" id="PS51071">
    <property type="entry name" value="HTH_RPIR"/>
    <property type="match status" value="1"/>
</dbReference>
<protein>
    <recommendedName>
        <fullName evidence="1">HTH rpiR-type domain-containing protein</fullName>
    </recommendedName>
</protein>
<dbReference type="AlphaFoldDB" id="A0A271KBB7"/>
<dbReference type="Pfam" id="PF01418">
    <property type="entry name" value="HTH_6"/>
    <property type="match status" value="1"/>
</dbReference>
<proteinExistence type="predicted"/>
<evidence type="ECO:0000313" key="2">
    <source>
        <dbReference type="EMBL" id="PAP92335.1"/>
    </source>
</evidence>
<organism evidence="2 3">
    <name type="scientific">Mesorhizobium wenxiniae</name>
    <dbReference type="NCBI Taxonomy" id="2014805"/>
    <lineage>
        <taxon>Bacteria</taxon>
        <taxon>Pseudomonadati</taxon>
        <taxon>Pseudomonadota</taxon>
        <taxon>Alphaproteobacteria</taxon>
        <taxon>Hyphomicrobiales</taxon>
        <taxon>Phyllobacteriaceae</taxon>
        <taxon>Mesorhizobium</taxon>
    </lineage>
</organism>
<sequence>MSKLVSQTNSGEASVLRFCRTLGLSGFREFRVALPGRLSAIKPGD</sequence>
<dbReference type="InterPro" id="IPR009057">
    <property type="entry name" value="Homeodomain-like_sf"/>
</dbReference>
<name>A0A271KBB7_9HYPH</name>
<feature type="domain" description="HTH rpiR-type" evidence="1">
    <location>
        <begin position="1"/>
        <end position="41"/>
    </location>
</feature>
<evidence type="ECO:0000313" key="3">
    <source>
        <dbReference type="Proteomes" id="UP000215931"/>
    </source>
</evidence>
<dbReference type="InterPro" id="IPR036388">
    <property type="entry name" value="WH-like_DNA-bd_sf"/>
</dbReference>
<dbReference type="EMBL" id="NPKH01000035">
    <property type="protein sequence ID" value="PAP92335.1"/>
    <property type="molecule type" value="Genomic_DNA"/>
</dbReference>
<reference evidence="2 3" key="1">
    <citation type="submission" date="2017-08" db="EMBL/GenBank/DDBJ databases">
        <title>Mesorhizobium wenxinae sp. nov., a novel rhizobial species isolated from root nodules of chickpea (Cicer arietinum L.).</title>
        <authorList>
            <person name="Zhang J."/>
        </authorList>
    </citation>
    <scope>NUCLEOTIDE SEQUENCE [LARGE SCALE GENOMIC DNA]</scope>
    <source>
        <strain evidence="3">WYCCWR 10019</strain>
    </source>
</reference>
<gene>
    <name evidence="2" type="ORF">CIT31_27910</name>
</gene>
<dbReference type="Proteomes" id="UP000215931">
    <property type="component" value="Unassembled WGS sequence"/>
</dbReference>
<keyword evidence="3" id="KW-1185">Reference proteome</keyword>
<comment type="caution">
    <text evidence="2">The sequence shown here is derived from an EMBL/GenBank/DDBJ whole genome shotgun (WGS) entry which is preliminary data.</text>
</comment>
<accession>A0A271KBB7</accession>
<dbReference type="GO" id="GO:0003700">
    <property type="term" value="F:DNA-binding transcription factor activity"/>
    <property type="evidence" value="ECO:0007669"/>
    <property type="project" value="InterPro"/>
</dbReference>
<dbReference type="OrthoDB" id="370421at2"/>
<dbReference type="InterPro" id="IPR000281">
    <property type="entry name" value="HTH_RpiR"/>
</dbReference>